<accession>A0A8X6PC25</accession>
<protein>
    <submittedName>
        <fullName evidence="2">Uncharacterized protein</fullName>
    </submittedName>
</protein>
<evidence type="ECO:0000313" key="3">
    <source>
        <dbReference type="Proteomes" id="UP000887013"/>
    </source>
</evidence>
<evidence type="ECO:0000313" key="2">
    <source>
        <dbReference type="EMBL" id="GFT62229.1"/>
    </source>
</evidence>
<dbReference type="EMBL" id="BMAW01019223">
    <property type="protein sequence ID" value="GFT62229.1"/>
    <property type="molecule type" value="Genomic_DNA"/>
</dbReference>
<dbReference type="Proteomes" id="UP000887013">
    <property type="component" value="Unassembled WGS sequence"/>
</dbReference>
<evidence type="ECO:0000256" key="1">
    <source>
        <dbReference type="SAM" id="MobiDB-lite"/>
    </source>
</evidence>
<sequence length="80" mass="8985">MGAKWSGIARIRSGPGAVEKRSQIPQHSVTPSAAAEDDSNRKQNPHRLPAEWLFPLFTHWMIIPCGRSKNPRVVVHRSPH</sequence>
<keyword evidence="3" id="KW-1185">Reference proteome</keyword>
<reference evidence="2" key="1">
    <citation type="submission" date="2020-08" db="EMBL/GenBank/DDBJ databases">
        <title>Multicomponent nature underlies the extraordinary mechanical properties of spider dragline silk.</title>
        <authorList>
            <person name="Kono N."/>
            <person name="Nakamura H."/>
            <person name="Mori M."/>
            <person name="Yoshida Y."/>
            <person name="Ohtoshi R."/>
            <person name="Malay A.D."/>
            <person name="Moran D.A.P."/>
            <person name="Tomita M."/>
            <person name="Numata K."/>
            <person name="Arakawa K."/>
        </authorList>
    </citation>
    <scope>NUCLEOTIDE SEQUENCE</scope>
</reference>
<name>A0A8X6PC25_NEPPI</name>
<gene>
    <name evidence="2" type="ORF">NPIL_454521</name>
</gene>
<proteinExistence type="predicted"/>
<feature type="region of interest" description="Disordered" evidence="1">
    <location>
        <begin position="1"/>
        <end position="45"/>
    </location>
</feature>
<organism evidence="2 3">
    <name type="scientific">Nephila pilipes</name>
    <name type="common">Giant wood spider</name>
    <name type="synonym">Nephila maculata</name>
    <dbReference type="NCBI Taxonomy" id="299642"/>
    <lineage>
        <taxon>Eukaryota</taxon>
        <taxon>Metazoa</taxon>
        <taxon>Ecdysozoa</taxon>
        <taxon>Arthropoda</taxon>
        <taxon>Chelicerata</taxon>
        <taxon>Arachnida</taxon>
        <taxon>Araneae</taxon>
        <taxon>Araneomorphae</taxon>
        <taxon>Entelegynae</taxon>
        <taxon>Araneoidea</taxon>
        <taxon>Nephilidae</taxon>
        <taxon>Nephila</taxon>
    </lineage>
</organism>
<dbReference type="AlphaFoldDB" id="A0A8X6PC25"/>
<comment type="caution">
    <text evidence="2">The sequence shown here is derived from an EMBL/GenBank/DDBJ whole genome shotgun (WGS) entry which is preliminary data.</text>
</comment>